<proteinExistence type="inferred from homology"/>
<protein>
    <recommendedName>
        <fullName evidence="10">Putative proline/betaine transporter</fullName>
    </recommendedName>
</protein>
<gene>
    <name evidence="13" type="ORF">Prubr_50090</name>
</gene>
<dbReference type="InterPro" id="IPR011701">
    <property type="entry name" value="MFS"/>
</dbReference>
<feature type="transmembrane region" description="Helical" evidence="11">
    <location>
        <begin position="33"/>
        <end position="57"/>
    </location>
</feature>
<dbReference type="FunFam" id="1.20.1250.20:FF:000001">
    <property type="entry name" value="Dicarboxylate MFS transporter"/>
    <property type="match status" value="1"/>
</dbReference>
<evidence type="ECO:0000256" key="5">
    <source>
        <dbReference type="ARBA" id="ARBA00022692"/>
    </source>
</evidence>
<dbReference type="AlphaFoldDB" id="A0A810N871"/>
<feature type="transmembrane region" description="Helical" evidence="11">
    <location>
        <begin position="318"/>
        <end position="336"/>
    </location>
</feature>
<dbReference type="GO" id="GO:0005886">
    <property type="term" value="C:plasma membrane"/>
    <property type="evidence" value="ECO:0007669"/>
    <property type="project" value="UniProtKB-SubCell"/>
</dbReference>
<organism evidence="13 14">
    <name type="scientific">Polymorphospora rubra</name>
    <dbReference type="NCBI Taxonomy" id="338584"/>
    <lineage>
        <taxon>Bacteria</taxon>
        <taxon>Bacillati</taxon>
        <taxon>Actinomycetota</taxon>
        <taxon>Actinomycetes</taxon>
        <taxon>Micromonosporales</taxon>
        <taxon>Micromonosporaceae</taxon>
        <taxon>Polymorphospora</taxon>
    </lineage>
</organism>
<evidence type="ECO:0000256" key="10">
    <source>
        <dbReference type="ARBA" id="ARBA00039918"/>
    </source>
</evidence>
<accession>A0A810N871</accession>
<keyword evidence="8 11" id="KW-0472">Membrane</keyword>
<dbReference type="PANTHER" id="PTHR43045">
    <property type="entry name" value="SHIKIMATE TRANSPORTER"/>
    <property type="match status" value="1"/>
</dbReference>
<evidence type="ECO:0000256" key="3">
    <source>
        <dbReference type="ARBA" id="ARBA00022448"/>
    </source>
</evidence>
<dbReference type="EMBL" id="AP023359">
    <property type="protein sequence ID" value="BCJ67988.1"/>
    <property type="molecule type" value="Genomic_DNA"/>
</dbReference>
<dbReference type="PANTHER" id="PTHR43045:SF1">
    <property type="entry name" value="SHIKIMATE TRANSPORTER"/>
    <property type="match status" value="1"/>
</dbReference>
<evidence type="ECO:0000313" key="13">
    <source>
        <dbReference type="EMBL" id="BCJ67988.1"/>
    </source>
</evidence>
<dbReference type="InterPro" id="IPR020846">
    <property type="entry name" value="MFS_dom"/>
</dbReference>
<evidence type="ECO:0000256" key="9">
    <source>
        <dbReference type="ARBA" id="ARBA00037295"/>
    </source>
</evidence>
<feature type="transmembrane region" description="Helical" evidence="11">
    <location>
        <begin position="258"/>
        <end position="280"/>
    </location>
</feature>
<comment type="subcellular location">
    <subcellularLocation>
        <location evidence="1">Cell membrane</location>
        <topology evidence="1">Multi-pass membrane protein</topology>
    </subcellularLocation>
</comment>
<evidence type="ECO:0000256" key="2">
    <source>
        <dbReference type="ARBA" id="ARBA00008240"/>
    </source>
</evidence>
<sequence>MVGTVIEWFDFNLFGAMAALVLGPLFFPSDNPLTSTLLSLATFGVAFVARPFGGVLFGHFGDRYGRKKALVLALLMMGVGTFAIGLLPTYASIGIAAPILLVTLRLLQGLALGGEYGGAVLMVVEHEGAAKRRGLLGAWMGSASPIGYILSAGLIAITSALMPEDAFNSWGWRVPFLLSAVMVIVGLYIRMSLEESQAFKDVVEQSKTPEVVKIPFVEMFKRYPRSVFSSIGAALGIHAGYYLSIIFALAYARNDVGFSATSSLVMVLIASVFYFFAILASGHISDKVGRRAPMLVGVIGFAVWVFALFPLIATHNALLAGLGFSVGLIFLGALFGPMSTWLAELFGTQVRYTGISFGYTIAAVIGGGITPALAVALMDRFDSTIPISVFAAAIAVIAFLTILFTRHGLSHKEEDLNNV</sequence>
<evidence type="ECO:0000256" key="7">
    <source>
        <dbReference type="ARBA" id="ARBA00022989"/>
    </source>
</evidence>
<comment type="similarity">
    <text evidence="2">Belongs to the major facilitator superfamily. Metabolite:H+ Symporter (MHS) family (TC 2.A.1.6) family.</text>
</comment>
<name>A0A810N871_9ACTN</name>
<keyword evidence="4" id="KW-1003">Cell membrane</keyword>
<keyword evidence="3" id="KW-0813">Transport</keyword>
<feature type="transmembrane region" description="Helical" evidence="11">
    <location>
        <begin position="9"/>
        <end position="27"/>
    </location>
</feature>
<feature type="transmembrane region" description="Helical" evidence="11">
    <location>
        <begin position="170"/>
        <end position="189"/>
    </location>
</feature>
<evidence type="ECO:0000256" key="4">
    <source>
        <dbReference type="ARBA" id="ARBA00022475"/>
    </source>
</evidence>
<feature type="transmembrane region" description="Helical" evidence="11">
    <location>
        <begin position="99"/>
        <end position="124"/>
    </location>
</feature>
<evidence type="ECO:0000313" key="14">
    <source>
        <dbReference type="Proteomes" id="UP000680866"/>
    </source>
</evidence>
<dbReference type="Proteomes" id="UP000680866">
    <property type="component" value="Chromosome"/>
</dbReference>
<evidence type="ECO:0000256" key="1">
    <source>
        <dbReference type="ARBA" id="ARBA00004651"/>
    </source>
</evidence>
<feature type="transmembrane region" description="Helical" evidence="11">
    <location>
        <begin position="136"/>
        <end position="158"/>
    </location>
</feature>
<feature type="transmembrane region" description="Helical" evidence="11">
    <location>
        <begin position="69"/>
        <end position="93"/>
    </location>
</feature>
<evidence type="ECO:0000256" key="8">
    <source>
        <dbReference type="ARBA" id="ARBA00023136"/>
    </source>
</evidence>
<feature type="transmembrane region" description="Helical" evidence="11">
    <location>
        <begin position="357"/>
        <end position="378"/>
    </location>
</feature>
<comment type="function">
    <text evidence="9">May be a proton symporter involved in the uptake of osmolytes such as proline and glycine betaine.</text>
</comment>
<dbReference type="InterPro" id="IPR036259">
    <property type="entry name" value="MFS_trans_sf"/>
</dbReference>
<keyword evidence="5 11" id="KW-0812">Transmembrane</keyword>
<dbReference type="GO" id="GO:0015293">
    <property type="term" value="F:symporter activity"/>
    <property type="evidence" value="ECO:0007669"/>
    <property type="project" value="UniProtKB-KW"/>
</dbReference>
<dbReference type="SUPFAM" id="SSF103473">
    <property type="entry name" value="MFS general substrate transporter"/>
    <property type="match status" value="1"/>
</dbReference>
<reference evidence="13" key="1">
    <citation type="submission" date="2020-08" db="EMBL/GenBank/DDBJ databases">
        <title>Whole genome shotgun sequence of Polymorphospora rubra NBRC 101157.</title>
        <authorList>
            <person name="Komaki H."/>
            <person name="Tamura T."/>
        </authorList>
    </citation>
    <scope>NUCLEOTIDE SEQUENCE</scope>
    <source>
        <strain evidence="13">NBRC 101157</strain>
    </source>
</reference>
<feature type="transmembrane region" description="Helical" evidence="11">
    <location>
        <begin position="384"/>
        <end position="404"/>
    </location>
</feature>
<keyword evidence="6" id="KW-0769">Symport</keyword>
<dbReference type="PROSITE" id="PS50850">
    <property type="entry name" value="MFS"/>
    <property type="match status" value="1"/>
</dbReference>
<dbReference type="Gene3D" id="1.20.1250.20">
    <property type="entry name" value="MFS general substrate transporter like domains"/>
    <property type="match status" value="2"/>
</dbReference>
<dbReference type="KEGG" id="pry:Prubr_50090"/>
<evidence type="ECO:0000256" key="11">
    <source>
        <dbReference type="SAM" id="Phobius"/>
    </source>
</evidence>
<feature type="transmembrane region" description="Helical" evidence="11">
    <location>
        <begin position="227"/>
        <end position="252"/>
    </location>
</feature>
<feature type="transmembrane region" description="Helical" evidence="11">
    <location>
        <begin position="292"/>
        <end position="312"/>
    </location>
</feature>
<dbReference type="Pfam" id="PF07690">
    <property type="entry name" value="MFS_1"/>
    <property type="match status" value="1"/>
</dbReference>
<keyword evidence="7 11" id="KW-1133">Transmembrane helix</keyword>
<evidence type="ECO:0000259" key="12">
    <source>
        <dbReference type="PROSITE" id="PS50850"/>
    </source>
</evidence>
<evidence type="ECO:0000256" key="6">
    <source>
        <dbReference type="ARBA" id="ARBA00022847"/>
    </source>
</evidence>
<feature type="domain" description="Major facilitator superfamily (MFS) profile" evidence="12">
    <location>
        <begin position="1"/>
        <end position="410"/>
    </location>
</feature>
<keyword evidence="14" id="KW-1185">Reference proteome</keyword>
<dbReference type="CDD" id="cd17369">
    <property type="entry name" value="MFS_ShiA_like"/>
    <property type="match status" value="1"/>
</dbReference>